<dbReference type="eggNOG" id="KOG3573">
    <property type="taxonomic scope" value="Eukaryota"/>
</dbReference>
<dbReference type="PROSITE" id="PS50168">
    <property type="entry name" value="DED"/>
    <property type="match status" value="2"/>
</dbReference>
<dbReference type="GO" id="GO:0005737">
    <property type="term" value="C:cytoplasm"/>
    <property type="evidence" value="ECO:0007669"/>
    <property type="project" value="UniProtKB-ARBA"/>
</dbReference>
<dbReference type="STRING" id="13616.ENSMODP00000018873"/>
<dbReference type="Ensembl" id="ENSMODT00000019214.4">
    <property type="protein sequence ID" value="ENSMODP00000018873.4"/>
    <property type="gene ID" value="ENSMODG00000015097.4"/>
</dbReference>
<dbReference type="PANTHER" id="PTHR48169">
    <property type="entry name" value="DED DOMAIN-CONTAINING PROTEIN"/>
    <property type="match status" value="1"/>
</dbReference>
<keyword evidence="3" id="KW-0677">Repeat</keyword>
<dbReference type="InterPro" id="IPR001875">
    <property type="entry name" value="DED_dom"/>
</dbReference>
<evidence type="ECO:0000259" key="6">
    <source>
        <dbReference type="PROSITE" id="PS50168"/>
    </source>
</evidence>
<comment type="similarity">
    <text evidence="1">Belongs to the peptidase C14A family.</text>
</comment>
<dbReference type="SUPFAM" id="SSF47986">
    <property type="entry name" value="DEATH domain"/>
    <property type="match status" value="2"/>
</dbReference>
<sequence length="266" mass="30523">MTSKAAWFLIEKRQPHAAPVPQCLGMTGHRMSAQVIHQVEEELDEDEKEVILFLCRDLAPDLTTKLDLRDLLCTLNDKGKLSPAGLAELLYRVRRFDLLKRIMKTDKASVEASLIRYPKLVSDYRVLMTQLSEDMDKSEVTSFVFLLRDYIGGGKPYKNKSFLDVVIELEKVNLISPDKLDLLEKCLKNIHRIDLKKKIQKYKQSGKNNFDLSSSSIIQSKEMLINRSNFVLVLNCSTFISSATGRNLFLFSFDRLNSSDLMFQFS</sequence>
<accession>F7F390</accession>
<dbReference type="CDD" id="cd08340">
    <property type="entry name" value="DED_c-FLIP_r2"/>
    <property type="match status" value="1"/>
</dbReference>
<dbReference type="MEROPS" id="C14.971"/>
<evidence type="ECO:0000313" key="8">
    <source>
        <dbReference type="Proteomes" id="UP000002280"/>
    </source>
</evidence>
<dbReference type="FunFam" id="1.10.533.10:FF:000020">
    <property type="entry name" value="CASP8 and FADD like apoptosis regulator"/>
    <property type="match status" value="1"/>
</dbReference>
<evidence type="ECO:0000256" key="2">
    <source>
        <dbReference type="ARBA" id="ARBA00022703"/>
    </source>
</evidence>
<dbReference type="FunFam" id="1.10.533.10:FF:000016">
    <property type="entry name" value="CASP8 and FADD-like apoptosis regulator"/>
    <property type="match status" value="1"/>
</dbReference>
<keyword evidence="2" id="KW-0053">Apoptosis</keyword>
<dbReference type="SMART" id="SM00031">
    <property type="entry name" value="DED"/>
    <property type="match status" value="2"/>
</dbReference>
<name>F7F390_MONDO</name>
<dbReference type="AlphaFoldDB" id="F7F390"/>
<evidence type="ECO:0000256" key="5">
    <source>
        <dbReference type="ARBA" id="ARBA00074066"/>
    </source>
</evidence>
<evidence type="ECO:0000256" key="1">
    <source>
        <dbReference type="ARBA" id="ARBA00010134"/>
    </source>
</evidence>
<reference evidence="7" key="2">
    <citation type="submission" date="2025-08" db="UniProtKB">
        <authorList>
            <consortium name="Ensembl"/>
        </authorList>
    </citation>
    <scope>IDENTIFICATION</scope>
</reference>
<dbReference type="InterPro" id="IPR011029">
    <property type="entry name" value="DEATH-like_dom_sf"/>
</dbReference>
<reference evidence="7" key="3">
    <citation type="submission" date="2025-09" db="UniProtKB">
        <authorList>
            <consortium name="Ensembl"/>
        </authorList>
    </citation>
    <scope>IDENTIFICATION</scope>
</reference>
<dbReference type="GO" id="GO:0008047">
    <property type="term" value="F:enzyme activator activity"/>
    <property type="evidence" value="ECO:0007669"/>
    <property type="project" value="UniProtKB-ARBA"/>
</dbReference>
<dbReference type="Bgee" id="ENSMODG00000015097">
    <property type="expression patterns" value="Expressed in blood and 20 other cell types or tissues"/>
</dbReference>
<reference evidence="7 8" key="1">
    <citation type="journal article" date="2007" name="Nature">
        <title>Genome of the marsupial Monodelphis domestica reveals innovation in non-coding sequences.</title>
        <authorList>
            <person name="Mikkelsen T.S."/>
            <person name="Wakefield M.J."/>
            <person name="Aken B."/>
            <person name="Amemiya C.T."/>
            <person name="Chang J.L."/>
            <person name="Duke S."/>
            <person name="Garber M."/>
            <person name="Gentles A.J."/>
            <person name="Goodstadt L."/>
            <person name="Heger A."/>
            <person name="Jurka J."/>
            <person name="Kamal M."/>
            <person name="Mauceli E."/>
            <person name="Searle S.M."/>
            <person name="Sharpe T."/>
            <person name="Baker M.L."/>
            <person name="Batzer M.A."/>
            <person name="Benos P.V."/>
            <person name="Belov K."/>
            <person name="Clamp M."/>
            <person name="Cook A."/>
            <person name="Cuff J."/>
            <person name="Das R."/>
            <person name="Davidow L."/>
            <person name="Deakin J.E."/>
            <person name="Fazzari M.J."/>
            <person name="Glass J.L."/>
            <person name="Grabherr M."/>
            <person name="Greally J.M."/>
            <person name="Gu W."/>
            <person name="Hore T.A."/>
            <person name="Huttley G.A."/>
            <person name="Kleber M."/>
            <person name="Jirtle R.L."/>
            <person name="Koina E."/>
            <person name="Lee J.T."/>
            <person name="Mahony S."/>
            <person name="Marra M.A."/>
            <person name="Miller R.D."/>
            <person name="Nicholls R.D."/>
            <person name="Oda M."/>
            <person name="Papenfuss A.T."/>
            <person name="Parra Z.E."/>
            <person name="Pollock D.D."/>
            <person name="Ray D.A."/>
            <person name="Schein J.E."/>
            <person name="Speed T.P."/>
            <person name="Thompson K."/>
            <person name="VandeBerg J.L."/>
            <person name="Wade C.M."/>
            <person name="Walker J.A."/>
            <person name="Waters P.D."/>
            <person name="Webber C."/>
            <person name="Weidman J.R."/>
            <person name="Xie X."/>
            <person name="Zody M.C."/>
            <person name="Baldwin J."/>
            <person name="Abdouelleil A."/>
            <person name="Abdulkadir J."/>
            <person name="Abebe A."/>
            <person name="Abera B."/>
            <person name="Abreu J."/>
            <person name="Acer S.C."/>
            <person name="Aftuck L."/>
            <person name="Alexander A."/>
            <person name="An P."/>
            <person name="Anderson E."/>
            <person name="Anderson S."/>
            <person name="Arachi H."/>
            <person name="Azer M."/>
            <person name="Bachantsang P."/>
            <person name="Barry A."/>
            <person name="Bayul T."/>
            <person name="Berlin A."/>
            <person name="Bessette D."/>
            <person name="Bloom T."/>
            <person name="Bloom T."/>
            <person name="Boguslavskiy L."/>
            <person name="Bonnet C."/>
            <person name="Boukhgalter B."/>
            <person name="Bourzgui I."/>
            <person name="Brown A."/>
            <person name="Cahill P."/>
            <person name="Channer S."/>
            <person name="Cheshatsang Y."/>
            <person name="Chuda L."/>
            <person name="Citroen M."/>
            <person name="Collymore A."/>
            <person name="Cooke P."/>
            <person name="Costello M."/>
            <person name="D'Aco K."/>
            <person name="Daza R."/>
            <person name="De Haan G."/>
            <person name="DeGray S."/>
            <person name="DeMaso C."/>
            <person name="Dhargay N."/>
            <person name="Dooley K."/>
            <person name="Dooley E."/>
            <person name="Doricent M."/>
            <person name="Dorje P."/>
            <person name="Dorjee K."/>
            <person name="Dupes A."/>
            <person name="Elong R."/>
            <person name="Falk J."/>
            <person name="Farina A."/>
            <person name="Faro S."/>
            <person name="Ferguson D."/>
            <person name="Fisher S."/>
            <person name="Foley C.D."/>
            <person name="Franke A."/>
            <person name="Friedrich D."/>
            <person name="Gadbois L."/>
            <person name="Gearin G."/>
            <person name="Gearin C.R."/>
            <person name="Giannoukos G."/>
            <person name="Goode T."/>
            <person name="Graham J."/>
            <person name="Grandbois E."/>
            <person name="Grewal S."/>
            <person name="Gyaltsen K."/>
            <person name="Hafez N."/>
            <person name="Hagos B."/>
            <person name="Hall J."/>
            <person name="Henson C."/>
            <person name="Hollinger A."/>
            <person name="Honan T."/>
            <person name="Huard M.D."/>
            <person name="Hughes L."/>
            <person name="Hurhula B."/>
            <person name="Husby M.E."/>
            <person name="Kamat A."/>
            <person name="Kanga B."/>
            <person name="Kashin S."/>
            <person name="Khazanovich D."/>
            <person name="Kisner P."/>
            <person name="Lance K."/>
            <person name="Lara M."/>
            <person name="Lee W."/>
            <person name="Lennon N."/>
            <person name="Letendre F."/>
            <person name="LeVine R."/>
            <person name="Lipovsky A."/>
            <person name="Liu X."/>
            <person name="Liu J."/>
            <person name="Liu S."/>
            <person name="Lokyitsang T."/>
            <person name="Lokyitsang Y."/>
            <person name="Lubonja R."/>
            <person name="Lui A."/>
            <person name="MacDonald P."/>
            <person name="Magnisalis V."/>
            <person name="Maru K."/>
            <person name="Matthews C."/>
            <person name="McCusker W."/>
            <person name="McDonough S."/>
            <person name="Mehta T."/>
            <person name="Meldrim J."/>
            <person name="Meneus L."/>
            <person name="Mihai O."/>
            <person name="Mihalev A."/>
            <person name="Mihova T."/>
            <person name="Mittelman R."/>
            <person name="Mlenga V."/>
            <person name="Montmayeur A."/>
            <person name="Mulrain L."/>
            <person name="Navidi A."/>
            <person name="Naylor J."/>
            <person name="Negash T."/>
            <person name="Nguyen T."/>
            <person name="Nguyen N."/>
            <person name="Nicol R."/>
            <person name="Norbu C."/>
            <person name="Norbu N."/>
            <person name="Novod N."/>
            <person name="O'Neill B."/>
            <person name="Osman S."/>
            <person name="Markiewicz E."/>
            <person name="Oyono O.L."/>
            <person name="Patti C."/>
            <person name="Phunkhang P."/>
            <person name="Pierre F."/>
            <person name="Priest M."/>
            <person name="Raghuraman S."/>
            <person name="Rege F."/>
            <person name="Reyes R."/>
            <person name="Rise C."/>
            <person name="Rogov P."/>
            <person name="Ross K."/>
            <person name="Ryan E."/>
            <person name="Settipalli S."/>
            <person name="Shea T."/>
            <person name="Sherpa N."/>
            <person name="Shi L."/>
            <person name="Shih D."/>
            <person name="Sparrow T."/>
            <person name="Spaulding J."/>
            <person name="Stalker J."/>
            <person name="Stange-Thomann N."/>
            <person name="Stavropoulos S."/>
            <person name="Stone C."/>
            <person name="Strader C."/>
            <person name="Tesfaye S."/>
            <person name="Thomson T."/>
            <person name="Thoulutsang Y."/>
            <person name="Thoulutsang D."/>
            <person name="Topham K."/>
            <person name="Topping I."/>
            <person name="Tsamla T."/>
            <person name="Vassiliev H."/>
            <person name="Vo A."/>
            <person name="Wangchuk T."/>
            <person name="Wangdi T."/>
            <person name="Weiand M."/>
            <person name="Wilkinson J."/>
            <person name="Wilson A."/>
            <person name="Yadav S."/>
            <person name="Young G."/>
            <person name="Yu Q."/>
            <person name="Zembek L."/>
            <person name="Zhong D."/>
            <person name="Zimmer A."/>
            <person name="Zwirko Z."/>
            <person name="Jaffe D.B."/>
            <person name="Alvarez P."/>
            <person name="Brockman W."/>
            <person name="Butler J."/>
            <person name="Chin C."/>
            <person name="Gnerre S."/>
            <person name="MacCallum I."/>
            <person name="Graves J.A."/>
            <person name="Ponting C.P."/>
            <person name="Breen M."/>
            <person name="Samollow P.B."/>
            <person name="Lander E.S."/>
            <person name="Lindblad-Toh K."/>
        </authorList>
    </citation>
    <scope>NUCLEOTIDE SEQUENCE [LARGE SCALE GENOMIC DNA]</scope>
</reference>
<feature type="domain" description="DED" evidence="6">
    <location>
        <begin position="31"/>
        <end position="104"/>
    </location>
</feature>
<comment type="function">
    <text evidence="4">Apoptosis regulator protein which may function as a crucial link between cell survival and cell death pathways in mammalian cells. Acts as an inhibitor of TNFRSF6 mediated apoptosis. A proteolytic fragment (p43) is likely retained in the death-inducing signaling complex (DISC) thereby blocking further recruitment and processing of caspase-8 at the complex. Full length and shorter isoforms have been shown either to induce apoptosis or to reduce TNFRSF-triggered apoptosis. Lacks enzymatic (caspase) activity.</text>
</comment>
<keyword evidence="8" id="KW-1185">Reference proteome</keyword>
<feature type="domain" description="DED" evidence="6">
    <location>
        <begin position="123"/>
        <end position="201"/>
    </location>
</feature>
<dbReference type="GO" id="GO:0006915">
    <property type="term" value="P:apoptotic process"/>
    <property type="evidence" value="ECO:0007669"/>
    <property type="project" value="UniProtKB-KW"/>
</dbReference>
<protein>
    <recommendedName>
        <fullName evidence="5">CASP8 and FADD-like apoptosis regulator</fullName>
    </recommendedName>
</protein>
<evidence type="ECO:0000256" key="4">
    <source>
        <dbReference type="ARBA" id="ARBA00057217"/>
    </source>
</evidence>
<proteinExistence type="inferred from homology"/>
<dbReference type="InParanoid" id="F7F390"/>
<evidence type="ECO:0000313" key="7">
    <source>
        <dbReference type="Ensembl" id="ENSMODP00000018873.4"/>
    </source>
</evidence>
<dbReference type="HOGENOM" id="CLU_036904_4_3_1"/>
<dbReference type="CDD" id="cd08337">
    <property type="entry name" value="DED_c-FLIP_r1"/>
    <property type="match status" value="1"/>
</dbReference>
<dbReference type="GO" id="GO:0060544">
    <property type="term" value="P:regulation of necroptotic process"/>
    <property type="evidence" value="ECO:0007669"/>
    <property type="project" value="UniProtKB-ARBA"/>
</dbReference>
<dbReference type="Proteomes" id="UP000002280">
    <property type="component" value="Chromosome 7"/>
</dbReference>
<dbReference type="OMA" id="MIFLCEG"/>
<dbReference type="Pfam" id="PF01335">
    <property type="entry name" value="DED"/>
    <property type="match status" value="2"/>
</dbReference>
<organism evidence="7 8">
    <name type="scientific">Monodelphis domestica</name>
    <name type="common">Gray short-tailed opossum</name>
    <dbReference type="NCBI Taxonomy" id="13616"/>
    <lineage>
        <taxon>Eukaryota</taxon>
        <taxon>Metazoa</taxon>
        <taxon>Chordata</taxon>
        <taxon>Craniata</taxon>
        <taxon>Vertebrata</taxon>
        <taxon>Euteleostomi</taxon>
        <taxon>Mammalia</taxon>
        <taxon>Metatheria</taxon>
        <taxon>Didelphimorphia</taxon>
        <taxon>Didelphidae</taxon>
        <taxon>Monodelphis</taxon>
    </lineage>
</organism>
<dbReference type="PANTHER" id="PTHR48169:SF3">
    <property type="entry name" value="CASP8 AND FADD LIKE APOPTOSIS REGULATOR"/>
    <property type="match status" value="1"/>
</dbReference>
<evidence type="ECO:0000256" key="3">
    <source>
        <dbReference type="ARBA" id="ARBA00022737"/>
    </source>
</evidence>
<dbReference type="Gene3D" id="1.10.533.10">
    <property type="entry name" value="Death Domain, Fas"/>
    <property type="match status" value="2"/>
</dbReference>
<dbReference type="GO" id="GO:2001237">
    <property type="term" value="P:negative regulation of extrinsic apoptotic signaling pathway"/>
    <property type="evidence" value="ECO:0007669"/>
    <property type="project" value="UniProtKB-ARBA"/>
</dbReference>
<dbReference type="GeneTree" id="ENSGT00530000064199"/>